<keyword evidence="3" id="KW-0132">Cell division</keyword>
<comment type="subcellular location">
    <subcellularLocation>
        <location evidence="1">Cell membrane</location>
        <topology evidence="1">Single-pass type II membrane protein</topology>
    </subcellularLocation>
</comment>
<feature type="coiled-coil region" evidence="9">
    <location>
        <begin position="41"/>
        <end position="68"/>
    </location>
</feature>
<dbReference type="EMBL" id="CP013213">
    <property type="protein sequence ID" value="AMC93174.1"/>
    <property type="molecule type" value="Genomic_DNA"/>
</dbReference>
<dbReference type="InterPro" id="IPR011922">
    <property type="entry name" value="Cell_div_FtsL"/>
</dbReference>
<dbReference type="GO" id="GO:0005886">
    <property type="term" value="C:plasma membrane"/>
    <property type="evidence" value="ECO:0007669"/>
    <property type="project" value="UniProtKB-SubCell"/>
</dbReference>
<evidence type="ECO:0000256" key="1">
    <source>
        <dbReference type="ARBA" id="ARBA00004401"/>
    </source>
</evidence>
<protein>
    <recommendedName>
        <fullName evidence="8">Cell division protein FtsL</fullName>
    </recommendedName>
</protein>
<evidence type="ECO:0000256" key="4">
    <source>
        <dbReference type="ARBA" id="ARBA00022692"/>
    </source>
</evidence>
<sequence>MAKIVKVRKKRTLRLGSVAALTLFLALAFSFITVIFVRSENQRMLREIDSINNKIAEVTAQNQDVARQVNELSSYARVVQMAQEGGLEFNHNNRLYVKGN</sequence>
<dbReference type="AlphaFoldDB" id="A0A0X8GZ93"/>
<dbReference type="STRING" id="1514105.AOC36_04060"/>
<evidence type="ECO:0000256" key="6">
    <source>
        <dbReference type="ARBA" id="ARBA00023136"/>
    </source>
</evidence>
<evidence type="ECO:0000256" key="3">
    <source>
        <dbReference type="ARBA" id="ARBA00022618"/>
    </source>
</evidence>
<keyword evidence="2" id="KW-1003">Cell membrane</keyword>
<evidence type="ECO:0000256" key="8">
    <source>
        <dbReference type="NCBIfam" id="TIGR02209"/>
    </source>
</evidence>
<dbReference type="NCBIfam" id="TIGR02209">
    <property type="entry name" value="ftsL_broad"/>
    <property type="match status" value="1"/>
</dbReference>
<dbReference type="RefSeq" id="WP_067631684.1">
    <property type="nucleotide sequence ID" value="NZ_CP013213.1"/>
</dbReference>
<evidence type="ECO:0000313" key="11">
    <source>
        <dbReference type="Proteomes" id="UP000063781"/>
    </source>
</evidence>
<evidence type="ECO:0000256" key="2">
    <source>
        <dbReference type="ARBA" id="ARBA00022475"/>
    </source>
</evidence>
<keyword evidence="9" id="KW-0175">Coiled coil</keyword>
<dbReference type="GO" id="GO:0051301">
    <property type="term" value="P:cell division"/>
    <property type="evidence" value="ECO:0007669"/>
    <property type="project" value="UniProtKB-KW"/>
</dbReference>
<reference evidence="10 11" key="1">
    <citation type="submission" date="2015-10" db="EMBL/GenBank/DDBJ databases">
        <title>Erysipelothrix larvae sp. LV19 isolated from the larval gut of the rhinoceros beetle, Trypoxylus dichotomus.</title>
        <authorList>
            <person name="Lim S."/>
            <person name="Kim B.-C."/>
        </authorList>
    </citation>
    <scope>NUCLEOTIDE SEQUENCE [LARGE SCALE GENOMIC DNA]</scope>
    <source>
        <strain evidence="10 11">LV19</strain>
    </source>
</reference>
<keyword evidence="7" id="KW-0131">Cell cycle</keyword>
<proteinExistence type="predicted"/>
<name>A0A0X8GZ93_9FIRM</name>
<organism evidence="10 11">
    <name type="scientific">Erysipelothrix larvae</name>
    <dbReference type="NCBI Taxonomy" id="1514105"/>
    <lineage>
        <taxon>Bacteria</taxon>
        <taxon>Bacillati</taxon>
        <taxon>Bacillota</taxon>
        <taxon>Erysipelotrichia</taxon>
        <taxon>Erysipelotrichales</taxon>
        <taxon>Erysipelotrichaceae</taxon>
        <taxon>Erysipelothrix</taxon>
    </lineage>
</organism>
<keyword evidence="11" id="KW-1185">Reference proteome</keyword>
<evidence type="ECO:0000256" key="9">
    <source>
        <dbReference type="SAM" id="Coils"/>
    </source>
</evidence>
<dbReference type="OrthoDB" id="1648011at2"/>
<gene>
    <name evidence="10" type="ORF">AOC36_04060</name>
</gene>
<evidence type="ECO:0000256" key="5">
    <source>
        <dbReference type="ARBA" id="ARBA00022989"/>
    </source>
</evidence>
<dbReference type="KEGG" id="erl:AOC36_04060"/>
<keyword evidence="6" id="KW-0472">Membrane</keyword>
<accession>A0A0X8GZ93</accession>
<keyword evidence="4" id="KW-0812">Transmembrane</keyword>
<keyword evidence="5" id="KW-1133">Transmembrane helix</keyword>
<dbReference type="Proteomes" id="UP000063781">
    <property type="component" value="Chromosome"/>
</dbReference>
<evidence type="ECO:0000313" key="10">
    <source>
        <dbReference type="EMBL" id="AMC93174.1"/>
    </source>
</evidence>
<evidence type="ECO:0000256" key="7">
    <source>
        <dbReference type="ARBA" id="ARBA00023306"/>
    </source>
</evidence>